<evidence type="ECO:0000256" key="7">
    <source>
        <dbReference type="ARBA" id="ARBA00022679"/>
    </source>
</evidence>
<evidence type="ECO:0000256" key="16">
    <source>
        <dbReference type="SAM" id="Coils"/>
    </source>
</evidence>
<sequence>MYDSKSAQDSPDLFRRQARRALGVVGRGKWVVLGWILIVTVPTVFYLYKAERRYTAQVEVLIEAPDIGDNLLERSYGKSRLTEASVQTEADILSSSVLVEKVIDKLGLERDPEFNTALRPVSMWAKAIGYINPLPVLTGQRAGEQQLSAEGRVKVERARIQGMFLSRLSVKSHRRSFVITAEFVADNGEKAARIANTLANLYVLERLEASLQDSKRANEWLAQRLDELRRDVATAEQAAEQFRSKYNLAQRRRGERQMTVNDQQLVELNSRLVVARSELAQKQARYDQLRGLLRNGGSMETAYDVLQSQLIQRLREQQVGKERELSEAMKTYGDRHPRIIGLRADLHESQARIAQEISKVAASLATETEAARVGVSSLERQIGQLQQGTNESGVHEVELRELERQAETSRTLYEAFLSRYKRDSEQESIQRANARVLSPAAIPIQPSSPRRVRIFLASLLLSVFGGIGLVFLLDRLNGRIRSAEEVEQITYLPLLAVIPKQGGKKRDAEALAFGILNAPRSPLANAFRSLKAVLAASAVDRGDKVTLITSSIPSEGKSFITRNLAMAVAVTGSRVLVIDGDLMRPTQHVALQREPSQGLTQLLSDASLSPEQLILRDERGGFDILPAGPVDAFSGNALSNGRLTEVLQSLSARYDRIFIDAPPSLATTDVQVLTQVADQIVFVVKWNDTPRDAIMAALSYLAKVGAEVSGVVLSQTSPAHHRKGAYGAYGYYGAYEGYGKNT</sequence>
<keyword evidence="6" id="KW-0997">Cell inner membrane</keyword>
<keyword evidence="8 17" id="KW-0812">Transmembrane</keyword>
<feature type="transmembrane region" description="Helical" evidence="17">
    <location>
        <begin position="454"/>
        <end position="473"/>
    </location>
</feature>
<evidence type="ECO:0000256" key="12">
    <source>
        <dbReference type="ARBA" id="ARBA00022989"/>
    </source>
</evidence>
<dbReference type="Pfam" id="PF13807">
    <property type="entry name" value="GNVR"/>
    <property type="match status" value="1"/>
</dbReference>
<evidence type="ECO:0000259" key="18">
    <source>
        <dbReference type="Pfam" id="PF02706"/>
    </source>
</evidence>
<dbReference type="AlphaFoldDB" id="A4TX98"/>
<keyword evidence="14" id="KW-0829">Tyrosine-protein kinase</keyword>
<dbReference type="InterPro" id="IPR025669">
    <property type="entry name" value="AAA_dom"/>
</dbReference>
<evidence type="ECO:0000256" key="17">
    <source>
        <dbReference type="SAM" id="Phobius"/>
    </source>
</evidence>
<dbReference type="EC" id="2.7.10.2" evidence="4"/>
<gene>
    <name evidence="21" type="ORF">MGR_3516</name>
</gene>
<keyword evidence="5" id="KW-1003">Cell membrane</keyword>
<dbReference type="PANTHER" id="PTHR32309:SF13">
    <property type="entry name" value="FERRIC ENTEROBACTIN TRANSPORT PROTEIN FEPE"/>
    <property type="match status" value="1"/>
</dbReference>
<dbReference type="InterPro" id="IPR032807">
    <property type="entry name" value="GNVR"/>
</dbReference>
<feature type="coiled-coil region" evidence="16">
    <location>
        <begin position="204"/>
        <end position="285"/>
    </location>
</feature>
<feature type="domain" description="Tyrosine-protein kinase G-rich" evidence="20">
    <location>
        <begin position="401"/>
        <end position="472"/>
    </location>
</feature>
<evidence type="ECO:0000256" key="2">
    <source>
        <dbReference type="ARBA" id="ARBA00007316"/>
    </source>
</evidence>
<dbReference type="EMBL" id="CU459003">
    <property type="protein sequence ID" value="CAM75255.1"/>
    <property type="molecule type" value="Genomic_DNA"/>
</dbReference>
<feature type="domain" description="Polysaccharide chain length determinant N-terminal" evidence="18">
    <location>
        <begin position="22"/>
        <end position="106"/>
    </location>
</feature>
<evidence type="ECO:0000256" key="8">
    <source>
        <dbReference type="ARBA" id="ARBA00022692"/>
    </source>
</evidence>
<dbReference type="InterPro" id="IPR003856">
    <property type="entry name" value="LPS_length_determ_N"/>
</dbReference>
<organism evidence="21">
    <name type="scientific">Magnetospirillum gryphiswaldense</name>
    <dbReference type="NCBI Taxonomy" id="55518"/>
    <lineage>
        <taxon>Bacteria</taxon>
        <taxon>Pseudomonadati</taxon>
        <taxon>Pseudomonadota</taxon>
        <taxon>Alphaproteobacteria</taxon>
        <taxon>Rhodospirillales</taxon>
        <taxon>Rhodospirillaceae</taxon>
        <taxon>Magnetospirillum</taxon>
    </lineage>
</organism>
<keyword evidence="11" id="KW-0067">ATP-binding</keyword>
<evidence type="ECO:0000259" key="19">
    <source>
        <dbReference type="Pfam" id="PF13614"/>
    </source>
</evidence>
<keyword evidence="12 17" id="KW-1133">Transmembrane helix</keyword>
<evidence type="ECO:0000256" key="11">
    <source>
        <dbReference type="ARBA" id="ARBA00022840"/>
    </source>
</evidence>
<dbReference type="InterPro" id="IPR027417">
    <property type="entry name" value="P-loop_NTPase"/>
</dbReference>
<dbReference type="Pfam" id="PF13614">
    <property type="entry name" value="AAA_31"/>
    <property type="match status" value="1"/>
</dbReference>
<feature type="domain" description="AAA" evidence="19">
    <location>
        <begin position="556"/>
        <end position="689"/>
    </location>
</feature>
<evidence type="ECO:0000256" key="13">
    <source>
        <dbReference type="ARBA" id="ARBA00023136"/>
    </source>
</evidence>
<proteinExistence type="inferred from homology"/>
<evidence type="ECO:0000256" key="1">
    <source>
        <dbReference type="ARBA" id="ARBA00004429"/>
    </source>
</evidence>
<feature type="transmembrane region" description="Helical" evidence="17">
    <location>
        <begin position="30"/>
        <end position="48"/>
    </location>
</feature>
<keyword evidence="9" id="KW-0547">Nucleotide-binding</keyword>
<comment type="catalytic activity">
    <reaction evidence="15">
        <text>L-tyrosyl-[protein] + ATP = O-phospho-L-tyrosyl-[protein] + ADP + H(+)</text>
        <dbReference type="Rhea" id="RHEA:10596"/>
        <dbReference type="Rhea" id="RHEA-COMP:10136"/>
        <dbReference type="Rhea" id="RHEA-COMP:20101"/>
        <dbReference type="ChEBI" id="CHEBI:15378"/>
        <dbReference type="ChEBI" id="CHEBI:30616"/>
        <dbReference type="ChEBI" id="CHEBI:46858"/>
        <dbReference type="ChEBI" id="CHEBI:61978"/>
        <dbReference type="ChEBI" id="CHEBI:456216"/>
        <dbReference type="EC" id="2.7.10.2"/>
    </reaction>
</comment>
<dbReference type="PANTHER" id="PTHR32309">
    <property type="entry name" value="TYROSINE-PROTEIN KINASE"/>
    <property type="match status" value="1"/>
</dbReference>
<evidence type="ECO:0000256" key="4">
    <source>
        <dbReference type="ARBA" id="ARBA00011903"/>
    </source>
</evidence>
<evidence type="ECO:0000313" key="21">
    <source>
        <dbReference type="EMBL" id="CAM75255.1"/>
    </source>
</evidence>
<dbReference type="SUPFAM" id="SSF52540">
    <property type="entry name" value="P-loop containing nucleoside triphosphate hydrolases"/>
    <property type="match status" value="1"/>
</dbReference>
<dbReference type="Pfam" id="PF02706">
    <property type="entry name" value="Wzz"/>
    <property type="match status" value="1"/>
</dbReference>
<evidence type="ECO:0000256" key="10">
    <source>
        <dbReference type="ARBA" id="ARBA00022777"/>
    </source>
</evidence>
<dbReference type="InterPro" id="IPR050445">
    <property type="entry name" value="Bact_polysacc_biosynth/exp"/>
</dbReference>
<dbReference type="Gene3D" id="3.40.50.300">
    <property type="entry name" value="P-loop containing nucleotide triphosphate hydrolases"/>
    <property type="match status" value="1"/>
</dbReference>
<dbReference type="GO" id="GO:0005886">
    <property type="term" value="C:plasma membrane"/>
    <property type="evidence" value="ECO:0007669"/>
    <property type="project" value="UniProtKB-SubCell"/>
</dbReference>
<dbReference type="InterPro" id="IPR005702">
    <property type="entry name" value="Wzc-like_C"/>
</dbReference>
<keyword evidence="13 17" id="KW-0472">Membrane</keyword>
<name>A4TX98_9PROT</name>
<protein>
    <recommendedName>
        <fullName evidence="4">non-specific protein-tyrosine kinase</fullName>
        <ecNumber evidence="4">2.7.10.2</ecNumber>
    </recommendedName>
</protein>
<evidence type="ECO:0000256" key="14">
    <source>
        <dbReference type="ARBA" id="ARBA00023137"/>
    </source>
</evidence>
<comment type="similarity">
    <text evidence="3">Belongs to the etk/wzc family.</text>
</comment>
<reference evidence="21" key="1">
    <citation type="journal article" date="2007" name="J. Bacteriol.">
        <title>Comparative genome analysis of four magnetotactic bacteria reveals a complex set of group-specific genes implicated in magnetosome biomineralization and function.</title>
        <authorList>
            <person name="Richter M."/>
            <person name="Kube M."/>
            <person name="Bazylinski D.A."/>
            <person name="Lombardot T."/>
            <person name="Gloeckner F.O."/>
            <person name="Reinhardt R."/>
            <person name="Schueler D."/>
        </authorList>
    </citation>
    <scope>NUCLEOTIDE SEQUENCE</scope>
    <source>
        <strain evidence="21">MSR-1</strain>
    </source>
</reference>
<evidence type="ECO:0000256" key="6">
    <source>
        <dbReference type="ARBA" id="ARBA00022519"/>
    </source>
</evidence>
<evidence type="ECO:0000256" key="15">
    <source>
        <dbReference type="ARBA" id="ARBA00051245"/>
    </source>
</evidence>
<evidence type="ECO:0000256" key="5">
    <source>
        <dbReference type="ARBA" id="ARBA00022475"/>
    </source>
</evidence>
<keyword evidence="10" id="KW-0418">Kinase</keyword>
<comment type="similarity">
    <text evidence="2">Belongs to the CpsD/CapB family.</text>
</comment>
<dbReference type="CDD" id="cd05387">
    <property type="entry name" value="BY-kinase"/>
    <property type="match status" value="1"/>
</dbReference>
<comment type="subcellular location">
    <subcellularLocation>
        <location evidence="1">Cell inner membrane</location>
        <topology evidence="1">Multi-pass membrane protein</topology>
    </subcellularLocation>
</comment>
<dbReference type="GO" id="GO:0005524">
    <property type="term" value="F:ATP binding"/>
    <property type="evidence" value="ECO:0007669"/>
    <property type="project" value="UniProtKB-KW"/>
</dbReference>
<dbReference type="NCBIfam" id="TIGR01007">
    <property type="entry name" value="eps_fam"/>
    <property type="match status" value="1"/>
</dbReference>
<keyword evidence="16" id="KW-0175">Coiled coil</keyword>
<evidence type="ECO:0000256" key="3">
    <source>
        <dbReference type="ARBA" id="ARBA00008883"/>
    </source>
</evidence>
<keyword evidence="7" id="KW-0808">Transferase</keyword>
<evidence type="ECO:0000256" key="9">
    <source>
        <dbReference type="ARBA" id="ARBA00022741"/>
    </source>
</evidence>
<accession>A4TX98</accession>
<dbReference type="GO" id="GO:0004715">
    <property type="term" value="F:non-membrane spanning protein tyrosine kinase activity"/>
    <property type="evidence" value="ECO:0007669"/>
    <property type="project" value="UniProtKB-EC"/>
</dbReference>
<evidence type="ECO:0000259" key="20">
    <source>
        <dbReference type="Pfam" id="PF13807"/>
    </source>
</evidence>